<dbReference type="InterPro" id="IPR036396">
    <property type="entry name" value="Cyt_P450_sf"/>
</dbReference>
<gene>
    <name evidence="5" type="ORF">N339_00034</name>
</gene>
<evidence type="ECO:0000313" key="5">
    <source>
        <dbReference type="EMBL" id="KFV02810.1"/>
    </source>
</evidence>
<dbReference type="AlphaFoldDB" id="A0AAW3DPP6"/>
<comment type="cofactor">
    <cofactor evidence="1">
        <name>heme</name>
        <dbReference type="ChEBI" id="CHEBI:30413"/>
    </cofactor>
</comment>
<evidence type="ECO:0000256" key="4">
    <source>
        <dbReference type="ARBA" id="ARBA00023004"/>
    </source>
</evidence>
<dbReference type="PRINTS" id="PR00463">
    <property type="entry name" value="EP450I"/>
</dbReference>
<feature type="non-terminal residue" evidence="5">
    <location>
        <position position="70"/>
    </location>
</feature>
<dbReference type="GO" id="GO:0006805">
    <property type="term" value="P:xenobiotic metabolic process"/>
    <property type="evidence" value="ECO:0007669"/>
    <property type="project" value="TreeGrafter"/>
</dbReference>
<dbReference type="Proteomes" id="UP000053149">
    <property type="component" value="Unassembled WGS sequence"/>
</dbReference>
<evidence type="ECO:0000256" key="2">
    <source>
        <dbReference type="ARBA" id="ARBA00010617"/>
    </source>
</evidence>
<accession>A0AAW3DPP6</accession>
<reference evidence="5 6" key="1">
    <citation type="journal article" date="2014" name="Science">
        <title>Comparative genomics reveals insights into avian genome evolution and adaptation.</title>
        <authorList>
            <consortium name="Avian Genome Consortium"/>
            <person name="Zhang G."/>
            <person name="Li C."/>
            <person name="Li Q."/>
            <person name="Li B."/>
            <person name="Larkin D.M."/>
            <person name="Lee C."/>
            <person name="Storz J.F."/>
            <person name="Antunes A."/>
            <person name="Greenwold M.J."/>
            <person name="Meredith R.W."/>
            <person name="Odeen A."/>
            <person name="Cui J."/>
            <person name="Zhou Q."/>
            <person name="Xu L."/>
            <person name="Pan H."/>
            <person name="Wang Z."/>
            <person name="Jin L."/>
            <person name="Zhang P."/>
            <person name="Hu H."/>
            <person name="Yang W."/>
            <person name="Hu J."/>
            <person name="Xiao J."/>
            <person name="Yang Z."/>
            <person name="Liu Y."/>
            <person name="Xie Q."/>
            <person name="Yu H."/>
            <person name="Lian J."/>
            <person name="Wen P."/>
            <person name="Zhang F."/>
            <person name="Li H."/>
            <person name="Zeng Y."/>
            <person name="Xiong Z."/>
            <person name="Liu S."/>
            <person name="Zhou L."/>
            <person name="Huang Z."/>
            <person name="An N."/>
            <person name="Wang J."/>
            <person name="Zheng Q."/>
            <person name="Xiong Y."/>
            <person name="Wang G."/>
            <person name="Wang B."/>
            <person name="Wang J."/>
            <person name="Fan Y."/>
            <person name="da Fonseca R.R."/>
            <person name="Alfaro-Nunez A."/>
            <person name="Schubert M."/>
            <person name="Orlando L."/>
            <person name="Mourier T."/>
            <person name="Howard J.T."/>
            <person name="Ganapathy G."/>
            <person name="Pfenning A."/>
            <person name="Whitney O."/>
            <person name="Rivas M.V."/>
            <person name="Hara E."/>
            <person name="Smith J."/>
            <person name="Farre M."/>
            <person name="Narayan J."/>
            <person name="Slavov G."/>
            <person name="Romanov M.N."/>
            <person name="Borges R."/>
            <person name="Machado J.P."/>
            <person name="Khan I."/>
            <person name="Springer M.S."/>
            <person name="Gatesy J."/>
            <person name="Hoffmann F.G."/>
            <person name="Opazo J.C."/>
            <person name="Hastad O."/>
            <person name="Sawyer R.H."/>
            <person name="Kim H."/>
            <person name="Kim K.W."/>
            <person name="Kim H.J."/>
            <person name="Cho S."/>
            <person name="Li N."/>
            <person name="Huang Y."/>
            <person name="Bruford M.W."/>
            <person name="Zhan X."/>
            <person name="Dixon A."/>
            <person name="Bertelsen M.F."/>
            <person name="Derryberry E."/>
            <person name="Warren W."/>
            <person name="Wilson R.K."/>
            <person name="Li S."/>
            <person name="Ray D.A."/>
            <person name="Green R.E."/>
            <person name="O'Brien S.J."/>
            <person name="Griffin D."/>
            <person name="Johnson W.E."/>
            <person name="Haussler D."/>
            <person name="Ryder O.A."/>
            <person name="Willerslev E."/>
            <person name="Graves G.R."/>
            <person name="Alstrom P."/>
            <person name="Fjeldsa J."/>
            <person name="Mindell D.P."/>
            <person name="Edwards S.V."/>
            <person name="Braun E.L."/>
            <person name="Rahbek C."/>
            <person name="Burt D.W."/>
            <person name="Houde P."/>
            <person name="Zhang Y."/>
            <person name="Yang H."/>
            <person name="Wang J."/>
            <person name="Jarvis E.D."/>
            <person name="Gilbert M.T."/>
            <person name="Wang J."/>
        </authorList>
    </citation>
    <scope>NUCLEOTIDE SEQUENCE [LARGE SCALE GENOMIC DNA]</scope>
    <source>
        <strain evidence="5">BGI_N339</strain>
    </source>
</reference>
<sequence>LWSNLHFIPGKRICAGETLAKMELFLFFTGLLQRFTFHPPPGVSASDLDISPSFGITVPPVTYELCAVPR</sequence>
<feature type="non-terminal residue" evidence="5">
    <location>
        <position position="1"/>
    </location>
</feature>
<dbReference type="PANTHER" id="PTHR24300">
    <property type="entry name" value="CYTOCHROME P450 508A4-RELATED"/>
    <property type="match status" value="1"/>
</dbReference>
<keyword evidence="4" id="KW-0408">Iron</keyword>
<keyword evidence="6" id="KW-1185">Reference proteome</keyword>
<dbReference type="PANTHER" id="PTHR24300:SF302">
    <property type="entry name" value="CYTOCHROME P450"/>
    <property type="match status" value="1"/>
</dbReference>
<dbReference type="GO" id="GO:0005737">
    <property type="term" value="C:cytoplasm"/>
    <property type="evidence" value="ECO:0007669"/>
    <property type="project" value="TreeGrafter"/>
</dbReference>
<dbReference type="InterPro" id="IPR002401">
    <property type="entry name" value="Cyt_P450_E_grp-I"/>
</dbReference>
<dbReference type="GO" id="GO:0016712">
    <property type="term" value="F:oxidoreductase activity, acting on paired donors, with incorporation or reduction of molecular oxygen, reduced flavin or flavoprotein as one donor, and incorporation of one atom of oxygen"/>
    <property type="evidence" value="ECO:0007669"/>
    <property type="project" value="TreeGrafter"/>
</dbReference>
<dbReference type="InterPro" id="IPR050182">
    <property type="entry name" value="Cytochrome_P450_fam2"/>
</dbReference>
<evidence type="ECO:0000313" key="6">
    <source>
        <dbReference type="Proteomes" id="UP000053149"/>
    </source>
</evidence>
<dbReference type="Pfam" id="PF00067">
    <property type="entry name" value="p450"/>
    <property type="match status" value="1"/>
</dbReference>
<dbReference type="GO" id="GO:0005506">
    <property type="term" value="F:iron ion binding"/>
    <property type="evidence" value="ECO:0007669"/>
    <property type="project" value="InterPro"/>
</dbReference>
<protein>
    <submittedName>
        <fullName evidence="5">Cytochrome P450 2K1</fullName>
    </submittedName>
</protein>
<comment type="caution">
    <text evidence="5">The sequence shown here is derived from an EMBL/GenBank/DDBJ whole genome shotgun (WGS) entry which is preliminary data.</text>
</comment>
<comment type="similarity">
    <text evidence="2">Belongs to the cytochrome P450 family.</text>
</comment>
<name>A0AAW3DPP6_9AVES</name>
<proteinExistence type="inferred from homology"/>
<dbReference type="InterPro" id="IPR001128">
    <property type="entry name" value="Cyt_P450"/>
</dbReference>
<dbReference type="GO" id="GO:0006082">
    <property type="term" value="P:organic acid metabolic process"/>
    <property type="evidence" value="ECO:0007669"/>
    <property type="project" value="TreeGrafter"/>
</dbReference>
<dbReference type="Gene3D" id="1.10.630.10">
    <property type="entry name" value="Cytochrome P450"/>
    <property type="match status" value="1"/>
</dbReference>
<keyword evidence="3" id="KW-0479">Metal-binding</keyword>
<dbReference type="GO" id="GO:0020037">
    <property type="term" value="F:heme binding"/>
    <property type="evidence" value="ECO:0007669"/>
    <property type="project" value="InterPro"/>
</dbReference>
<evidence type="ECO:0000256" key="3">
    <source>
        <dbReference type="ARBA" id="ARBA00022723"/>
    </source>
</evidence>
<evidence type="ECO:0000256" key="1">
    <source>
        <dbReference type="ARBA" id="ARBA00001971"/>
    </source>
</evidence>
<dbReference type="EMBL" id="JMFR01105552">
    <property type="protein sequence ID" value="KFV02810.1"/>
    <property type="molecule type" value="Genomic_DNA"/>
</dbReference>
<organism evidence="5 6">
    <name type="scientific">Pterocles gutturalis</name>
    <name type="common">yellow-throated sandgrouse</name>
    <dbReference type="NCBI Taxonomy" id="240206"/>
    <lineage>
        <taxon>Eukaryota</taxon>
        <taxon>Metazoa</taxon>
        <taxon>Chordata</taxon>
        <taxon>Craniata</taxon>
        <taxon>Vertebrata</taxon>
        <taxon>Euteleostomi</taxon>
        <taxon>Archelosauria</taxon>
        <taxon>Archosauria</taxon>
        <taxon>Dinosauria</taxon>
        <taxon>Saurischia</taxon>
        <taxon>Theropoda</taxon>
        <taxon>Coelurosauria</taxon>
        <taxon>Aves</taxon>
        <taxon>Neognathae</taxon>
        <taxon>Neoaves</taxon>
        <taxon>Columbimorphae</taxon>
        <taxon>Pterocliformes</taxon>
        <taxon>Pteroclidae</taxon>
        <taxon>Pterocles</taxon>
    </lineage>
</organism>
<dbReference type="SUPFAM" id="SSF48264">
    <property type="entry name" value="Cytochrome P450"/>
    <property type="match status" value="1"/>
</dbReference>